<evidence type="ECO:0000313" key="2">
    <source>
        <dbReference type="Proteomes" id="UP000076532"/>
    </source>
</evidence>
<dbReference type="AlphaFoldDB" id="A0A165ZPB2"/>
<organism evidence="1 2">
    <name type="scientific">Athelia psychrophila</name>
    <dbReference type="NCBI Taxonomy" id="1759441"/>
    <lineage>
        <taxon>Eukaryota</taxon>
        <taxon>Fungi</taxon>
        <taxon>Dikarya</taxon>
        <taxon>Basidiomycota</taxon>
        <taxon>Agaricomycotina</taxon>
        <taxon>Agaricomycetes</taxon>
        <taxon>Agaricomycetidae</taxon>
        <taxon>Atheliales</taxon>
        <taxon>Atheliaceae</taxon>
        <taxon>Athelia</taxon>
    </lineage>
</organism>
<evidence type="ECO:0000313" key="1">
    <source>
        <dbReference type="EMBL" id="KZP10783.1"/>
    </source>
</evidence>
<accession>A0A165ZPB2</accession>
<reference evidence="1 2" key="1">
    <citation type="journal article" date="2016" name="Mol. Biol. Evol.">
        <title>Comparative Genomics of Early-Diverging Mushroom-Forming Fungi Provides Insights into the Origins of Lignocellulose Decay Capabilities.</title>
        <authorList>
            <person name="Nagy L.G."/>
            <person name="Riley R."/>
            <person name="Tritt A."/>
            <person name="Adam C."/>
            <person name="Daum C."/>
            <person name="Floudas D."/>
            <person name="Sun H."/>
            <person name="Yadav J.S."/>
            <person name="Pangilinan J."/>
            <person name="Larsson K.H."/>
            <person name="Matsuura K."/>
            <person name="Barry K."/>
            <person name="Labutti K."/>
            <person name="Kuo R."/>
            <person name="Ohm R.A."/>
            <person name="Bhattacharya S.S."/>
            <person name="Shirouzu T."/>
            <person name="Yoshinaga Y."/>
            <person name="Martin F.M."/>
            <person name="Grigoriev I.V."/>
            <person name="Hibbett D.S."/>
        </authorList>
    </citation>
    <scope>NUCLEOTIDE SEQUENCE [LARGE SCALE GENOMIC DNA]</scope>
    <source>
        <strain evidence="1 2">CBS 109695</strain>
    </source>
</reference>
<feature type="non-terminal residue" evidence="1">
    <location>
        <position position="359"/>
    </location>
</feature>
<dbReference type="Proteomes" id="UP000076532">
    <property type="component" value="Unassembled WGS sequence"/>
</dbReference>
<evidence type="ECO:0008006" key="3">
    <source>
        <dbReference type="Google" id="ProtNLM"/>
    </source>
</evidence>
<gene>
    <name evidence="1" type="ORF">FIBSPDRAFT_200173</name>
</gene>
<sequence>MLLPRCAPLAHLRSMELRNLEWAALSPDACAPLTSVFTSLIALGIHRAAFPHAQTLRRLVASFPALERLALSDISVVPCLCNAYQPSERAAAMTVPKGLRSLTLDMGDAANGKRSQAEELLEWLANGDGCAKLATLDVRGIKRASFPALASFLSALPALEHLRLAFLEDVVADDLEATPIHLQTSLKTLHITAPSLASPILLLPALPLLSRSSPSPGMGAALTLTLPSLGPSPLRRLPWAKLIALLLQSPSLSSPLLKVRVYGWPESILSKISTVLSQPQCLGALERGAWSAEAFSRTYALESDSDAHHGYPHTRAQRRKAGRAASISLALRHLPAAAPGAADSSTIAGYTAGALALFA</sequence>
<dbReference type="InterPro" id="IPR032675">
    <property type="entry name" value="LRR_dom_sf"/>
</dbReference>
<protein>
    <recommendedName>
        <fullName evidence="3">F-box domain-containing protein</fullName>
    </recommendedName>
</protein>
<dbReference type="SUPFAM" id="SSF52047">
    <property type="entry name" value="RNI-like"/>
    <property type="match status" value="1"/>
</dbReference>
<dbReference type="EMBL" id="KV417674">
    <property type="protein sequence ID" value="KZP10783.1"/>
    <property type="molecule type" value="Genomic_DNA"/>
</dbReference>
<name>A0A165ZPB2_9AGAM</name>
<dbReference type="Gene3D" id="3.80.10.10">
    <property type="entry name" value="Ribonuclease Inhibitor"/>
    <property type="match status" value="1"/>
</dbReference>
<proteinExistence type="predicted"/>
<keyword evidence="2" id="KW-1185">Reference proteome</keyword>